<dbReference type="Pfam" id="PF00201">
    <property type="entry name" value="UDPGT"/>
    <property type="match status" value="1"/>
</dbReference>
<feature type="region of interest" description="Disordered" evidence="3">
    <location>
        <begin position="69"/>
        <end position="92"/>
    </location>
</feature>
<dbReference type="Proteomes" id="UP000008022">
    <property type="component" value="Unassembled WGS sequence"/>
</dbReference>
<accession>A0A0E0QXN8</accession>
<evidence type="ECO:0000256" key="2">
    <source>
        <dbReference type="ARBA" id="ARBA00022679"/>
    </source>
</evidence>
<dbReference type="GO" id="GO:0080044">
    <property type="term" value="F:quercetin 7-O-glucosyltransferase activity"/>
    <property type="evidence" value="ECO:0007669"/>
    <property type="project" value="TreeGrafter"/>
</dbReference>
<dbReference type="PANTHER" id="PTHR11926">
    <property type="entry name" value="GLUCOSYL/GLUCURONOSYL TRANSFERASES"/>
    <property type="match status" value="1"/>
</dbReference>
<dbReference type="OMA" id="WPDQGVG"/>
<dbReference type="FunFam" id="3.40.50.2000:FF:000348">
    <property type="entry name" value="UDP-glycosyltransferase 83A1"/>
    <property type="match status" value="1"/>
</dbReference>
<keyword evidence="5" id="KW-1185">Reference proteome</keyword>
<dbReference type="HOGENOM" id="CLU_363845_0_0_1"/>
<dbReference type="PANTHER" id="PTHR11926:SF1412">
    <property type="entry name" value="UDP-GLYCOSYLTRANSFERASE 83A1-LIKE"/>
    <property type="match status" value="1"/>
</dbReference>
<evidence type="ECO:0000313" key="5">
    <source>
        <dbReference type="Proteomes" id="UP000008022"/>
    </source>
</evidence>
<dbReference type="SUPFAM" id="SSF53756">
    <property type="entry name" value="UDP-Glycosyltransferase/glycogen phosphorylase"/>
    <property type="match status" value="2"/>
</dbReference>
<dbReference type="eggNOG" id="KOG1192">
    <property type="taxonomic scope" value="Eukaryota"/>
</dbReference>
<proteinExistence type="inferred from homology"/>
<evidence type="ECO:0008006" key="6">
    <source>
        <dbReference type="Google" id="ProtNLM"/>
    </source>
</evidence>
<dbReference type="CDD" id="cd03784">
    <property type="entry name" value="GT1_Gtf-like"/>
    <property type="match status" value="1"/>
</dbReference>
<dbReference type="GO" id="GO:0080043">
    <property type="term" value="F:quercetin 3-O-glucosyltransferase activity"/>
    <property type="evidence" value="ECO:0007669"/>
    <property type="project" value="TreeGrafter"/>
</dbReference>
<dbReference type="AlphaFoldDB" id="A0A0E0QXN8"/>
<evidence type="ECO:0000256" key="1">
    <source>
        <dbReference type="ARBA" id="ARBA00009995"/>
    </source>
</evidence>
<comment type="similarity">
    <text evidence="1">Belongs to the UDP-glycosyltransferase family.</text>
</comment>
<dbReference type="Gene3D" id="3.40.50.2000">
    <property type="entry name" value="Glycogen Phosphorylase B"/>
    <property type="match status" value="3"/>
</dbReference>
<dbReference type="InterPro" id="IPR002213">
    <property type="entry name" value="UDP_glucos_trans"/>
</dbReference>
<reference evidence="4" key="2">
    <citation type="submission" date="2015-06" db="UniProtKB">
        <authorList>
            <consortium name="EnsemblPlants"/>
        </authorList>
    </citation>
    <scope>IDENTIFICATION</scope>
</reference>
<dbReference type="EnsemblPlants" id="ORUFI10G06460.1">
    <property type="protein sequence ID" value="ORUFI10G06460.1"/>
    <property type="gene ID" value="ORUFI10G06460"/>
</dbReference>
<feature type="region of interest" description="Disordered" evidence="3">
    <location>
        <begin position="139"/>
        <end position="158"/>
    </location>
</feature>
<evidence type="ECO:0000313" key="4">
    <source>
        <dbReference type="EnsemblPlants" id="ORUFI10G06460.1"/>
    </source>
</evidence>
<dbReference type="Gramene" id="ORUFI10G06460.1">
    <property type="protein sequence ID" value="ORUFI10G06460.1"/>
    <property type="gene ID" value="ORUFI10G06460"/>
</dbReference>
<feature type="compositionally biased region" description="Basic and acidic residues" evidence="3">
    <location>
        <begin position="69"/>
        <end position="81"/>
    </location>
</feature>
<feature type="region of interest" description="Disordered" evidence="3">
    <location>
        <begin position="612"/>
        <end position="666"/>
    </location>
</feature>
<reference evidence="5" key="1">
    <citation type="submission" date="2013-06" db="EMBL/GenBank/DDBJ databases">
        <authorList>
            <person name="Zhao Q."/>
        </authorList>
    </citation>
    <scope>NUCLEOTIDE SEQUENCE</scope>
    <source>
        <strain evidence="5">cv. W1943</strain>
    </source>
</reference>
<name>A0A0E0QXN8_ORYRU</name>
<dbReference type="FunFam" id="3.40.50.2000:FF:000061">
    <property type="entry name" value="UDP-glycosyltransferase 83A1"/>
    <property type="match status" value="1"/>
</dbReference>
<organism evidence="4 5">
    <name type="scientific">Oryza rufipogon</name>
    <name type="common">Brownbeard rice</name>
    <name type="synonym">Asian wild rice</name>
    <dbReference type="NCBI Taxonomy" id="4529"/>
    <lineage>
        <taxon>Eukaryota</taxon>
        <taxon>Viridiplantae</taxon>
        <taxon>Streptophyta</taxon>
        <taxon>Embryophyta</taxon>
        <taxon>Tracheophyta</taxon>
        <taxon>Spermatophyta</taxon>
        <taxon>Magnoliopsida</taxon>
        <taxon>Liliopsida</taxon>
        <taxon>Poales</taxon>
        <taxon>Poaceae</taxon>
        <taxon>BOP clade</taxon>
        <taxon>Oryzoideae</taxon>
        <taxon>Oryzeae</taxon>
        <taxon>Oryzinae</taxon>
        <taxon>Oryza</taxon>
    </lineage>
</organism>
<keyword evidence="2" id="KW-0808">Transferase</keyword>
<sequence length="768" mass="83052">MVTKEHIAGRVVEVMGDAGMRKRIEVMMAVAHESIQEDAEAAIAGRWEEWEEEGDREREEWVEEADRERGVGRRGRGRWEEGAAASMASPPPARPHALVIPFPAQGHVIPLMEVAHALADRGVAVTFVNTEFNHGRVVAAMPSPPRRNGVTENGGSGKLGMGRNRIRLVAVPDGMGPDEDRNNLVRLTVLMQEHMAPPVEELIRRSGDEEAAVDGGDGWGRITCVVADYNVGTWALDVARRTGVMSAAVWPASAAVVASLLSIPELVRDKVIDAQDGSALTQEAFQLSPDMPMMQPAHLAWNCIGNDEGQELLFRYLLAGVRAVDECDYILCNSFRGAEAATFARFPKILPVGPLLTGERPGMPVGNFWRPEDGACMSWLDAQLARSVVYVAFGSFTMFDRRQFQELALGLELTGRPFLWVVRPDIVRGDVHEYPDGFLDRVVASGNGGGRGKVVAWAPQQRVLAHPAVACFVSHCGWNSTMEGVRNGVPFVAWPYFADQFVNRAYICDIWRVGLPAVADEKLGVVTKKHIAGRVEEVMGDSGMRKRIEAMMAVAHESVQEGGCSHGNFDMFVSWWRLSTCDSYTSGGGGGVRCPGRRRRLVEVSALGDSVADRHGGVGRGGQHDRLGGEWPDQGVGVGEEEEGGDADKERGRRRVPPHGGRAAALPGQRRVASRRVTSSHRTLVASELLGAAAPGMAVVGRAGEPASMASPLPARPHALVVPFPAQGHVIPLMEVAHALADRGVAVTFVNTEFNHGRVVAAMPSPPR</sequence>
<feature type="compositionally biased region" description="Basic and acidic residues" evidence="3">
    <location>
        <begin position="612"/>
        <end position="628"/>
    </location>
</feature>
<evidence type="ECO:0000256" key="3">
    <source>
        <dbReference type="SAM" id="MobiDB-lite"/>
    </source>
</evidence>
<protein>
    <recommendedName>
        <fullName evidence="6">UDP-glycosyltransferases domain-containing protein</fullName>
    </recommendedName>
</protein>